<evidence type="ECO:0000313" key="1">
    <source>
        <dbReference type="EMBL" id="OGZ04447.1"/>
    </source>
</evidence>
<dbReference type="Proteomes" id="UP000178841">
    <property type="component" value="Unassembled WGS sequence"/>
</dbReference>
<gene>
    <name evidence="1" type="ORF">A2648_01770</name>
</gene>
<protein>
    <recommendedName>
        <fullName evidence="3">DOD-type homing endonuclease domain-containing protein</fullName>
    </recommendedName>
</protein>
<evidence type="ECO:0000313" key="2">
    <source>
        <dbReference type="Proteomes" id="UP000178841"/>
    </source>
</evidence>
<accession>A0A1G2CT85</accession>
<sequence>MGKRGTKPKGKVKIKWSANFAYAIGLLVSDGCLYNDSRHISLVSKDKEMIDNFQKALSINCNVGKKAGSASTDKKYFNLQIGDVLFYKFLVEIGLTSAKSKNIGGIDIPPKYFFSFLRGSFDGDGTFYSYFDSRWKSSFMFYTVFISASKKHIDWLREEIKKRLKIKGHLTGSGKTGTAYQLKYAKKESLKILKNLYYSRSVICLSRKRLKIEKALSIVGERL</sequence>
<dbReference type="AlphaFoldDB" id="A0A1G2CT85"/>
<dbReference type="STRING" id="1798657.A2648_01770"/>
<dbReference type="SUPFAM" id="SSF55608">
    <property type="entry name" value="Homing endonucleases"/>
    <property type="match status" value="2"/>
</dbReference>
<organism evidence="1 2">
    <name type="scientific">Candidatus Lloydbacteria bacterium RIFCSPHIGHO2_01_FULL_41_20</name>
    <dbReference type="NCBI Taxonomy" id="1798657"/>
    <lineage>
        <taxon>Bacteria</taxon>
        <taxon>Candidatus Lloydiibacteriota</taxon>
    </lineage>
</organism>
<dbReference type="Gene3D" id="3.10.28.10">
    <property type="entry name" value="Homing endonucleases"/>
    <property type="match status" value="1"/>
</dbReference>
<name>A0A1G2CT85_9BACT</name>
<reference evidence="1 2" key="1">
    <citation type="journal article" date="2016" name="Nat. Commun.">
        <title>Thousands of microbial genomes shed light on interconnected biogeochemical processes in an aquifer system.</title>
        <authorList>
            <person name="Anantharaman K."/>
            <person name="Brown C.T."/>
            <person name="Hug L.A."/>
            <person name="Sharon I."/>
            <person name="Castelle C.J."/>
            <person name="Probst A.J."/>
            <person name="Thomas B.C."/>
            <person name="Singh A."/>
            <person name="Wilkins M.J."/>
            <person name="Karaoz U."/>
            <person name="Brodie E.L."/>
            <person name="Williams K.H."/>
            <person name="Hubbard S.S."/>
            <person name="Banfield J.F."/>
        </authorList>
    </citation>
    <scope>NUCLEOTIDE SEQUENCE [LARGE SCALE GENOMIC DNA]</scope>
</reference>
<dbReference type="EMBL" id="MHLH01000006">
    <property type="protein sequence ID" value="OGZ04447.1"/>
    <property type="molecule type" value="Genomic_DNA"/>
</dbReference>
<dbReference type="InterPro" id="IPR027434">
    <property type="entry name" value="Homing_endonucl"/>
</dbReference>
<evidence type="ECO:0008006" key="3">
    <source>
        <dbReference type="Google" id="ProtNLM"/>
    </source>
</evidence>
<comment type="caution">
    <text evidence="1">The sequence shown here is derived from an EMBL/GenBank/DDBJ whole genome shotgun (WGS) entry which is preliminary data.</text>
</comment>
<proteinExistence type="predicted"/>